<dbReference type="PANTHER" id="PTHR32322">
    <property type="entry name" value="INNER MEMBRANE TRANSPORTER"/>
    <property type="match status" value="1"/>
</dbReference>
<evidence type="ECO:0000256" key="6">
    <source>
        <dbReference type="SAM" id="Phobius"/>
    </source>
</evidence>
<comment type="caution">
    <text evidence="8">The sequence shown here is derived from an EMBL/GenBank/DDBJ whole genome shotgun (WGS) entry which is preliminary data.</text>
</comment>
<dbReference type="Pfam" id="PF00892">
    <property type="entry name" value="EamA"/>
    <property type="match status" value="2"/>
</dbReference>
<keyword evidence="5 6" id="KW-0472">Membrane</keyword>
<dbReference type="RefSeq" id="WP_404318445.1">
    <property type="nucleotide sequence ID" value="NZ_JAUIYO010000015.1"/>
</dbReference>
<evidence type="ECO:0000313" key="9">
    <source>
        <dbReference type="Proteomes" id="UP001619911"/>
    </source>
</evidence>
<proteinExistence type="inferred from homology"/>
<gene>
    <name evidence="8" type="ORF">QYG89_14175</name>
</gene>
<dbReference type="Proteomes" id="UP001619911">
    <property type="component" value="Unassembled WGS sequence"/>
</dbReference>
<dbReference type="PANTHER" id="PTHR32322:SF2">
    <property type="entry name" value="EAMA DOMAIN-CONTAINING PROTEIN"/>
    <property type="match status" value="1"/>
</dbReference>
<feature type="transmembrane region" description="Helical" evidence="6">
    <location>
        <begin position="194"/>
        <end position="213"/>
    </location>
</feature>
<name>A0ABW8IBC3_9BACI</name>
<feature type="domain" description="EamA" evidence="7">
    <location>
        <begin position="165"/>
        <end position="298"/>
    </location>
</feature>
<reference evidence="8 9" key="1">
    <citation type="submission" date="2023-07" db="EMBL/GenBank/DDBJ databases">
        <title>Bacillus lucianemedeirus sp. nov, a new species isolated from an immunobiological production facility.</title>
        <authorList>
            <person name="Costa L.V."/>
            <person name="Miranda R.V.S.L."/>
            <person name="Brandao M.L.L."/>
            <person name="Reis C.M.F."/>
            <person name="Frazao A.M."/>
            <person name="Cruz F.V."/>
            <person name="Baio P.V.P."/>
            <person name="Veras J.F.C."/>
            <person name="Ramos J.N."/>
            <person name="Vieira V."/>
        </authorList>
    </citation>
    <scope>NUCLEOTIDE SEQUENCE [LARGE SCALE GENOMIC DNA]</scope>
    <source>
        <strain evidence="8 9">B190/17</strain>
    </source>
</reference>
<dbReference type="SUPFAM" id="SSF103481">
    <property type="entry name" value="Multidrug resistance efflux transporter EmrE"/>
    <property type="match status" value="2"/>
</dbReference>
<evidence type="ECO:0000256" key="4">
    <source>
        <dbReference type="ARBA" id="ARBA00022989"/>
    </source>
</evidence>
<protein>
    <submittedName>
        <fullName evidence="8">DMT family transporter</fullName>
    </submittedName>
</protein>
<evidence type="ECO:0000256" key="5">
    <source>
        <dbReference type="ARBA" id="ARBA00023136"/>
    </source>
</evidence>
<feature type="transmembrane region" description="Helical" evidence="6">
    <location>
        <begin position="109"/>
        <end position="130"/>
    </location>
</feature>
<feature type="transmembrane region" description="Helical" evidence="6">
    <location>
        <begin position="80"/>
        <end position="103"/>
    </location>
</feature>
<sequence>MGQSVKYFSHGYKKPQILVKTYAMLVFCVICWGSNFIFGTILVDVFDPMAIACLRLIFINIFLWGVGWKFVRRNQIPVRILFMLAGAGFIGVTVNQWTFYASLQHANPVTAAIILALSPMMTSLITFFYLKERRKIIFWIGVAVGFVGVSFVITSGNGLVVAVGKGELLITLTMLSFSIFLVIVQQLSKKLEPIIITLYTNIFGLLLFIPFIRVDMIEQSMHIDIKYWMLLIVTAILMHGICTMLWNASIQKVGAANASMLLNLEPFIVMVVGYIILQETVQSIQLMGALFIISGVIMGTYRSEVKDSSLKEGNCDGRKIVR</sequence>
<dbReference type="EMBL" id="JAUIYO010000015">
    <property type="protein sequence ID" value="MFK2826799.1"/>
    <property type="molecule type" value="Genomic_DNA"/>
</dbReference>
<evidence type="ECO:0000259" key="7">
    <source>
        <dbReference type="Pfam" id="PF00892"/>
    </source>
</evidence>
<dbReference type="InterPro" id="IPR050638">
    <property type="entry name" value="AA-Vitamin_Transporters"/>
</dbReference>
<keyword evidence="3 6" id="KW-0812">Transmembrane</keyword>
<organism evidence="8 9">
    <name type="scientific">Bacillus lumedeiriae</name>
    <dbReference type="NCBI Taxonomy" id="3058829"/>
    <lineage>
        <taxon>Bacteria</taxon>
        <taxon>Bacillati</taxon>
        <taxon>Bacillota</taxon>
        <taxon>Bacilli</taxon>
        <taxon>Bacillales</taxon>
        <taxon>Bacillaceae</taxon>
        <taxon>Bacillus</taxon>
    </lineage>
</organism>
<feature type="domain" description="EamA" evidence="7">
    <location>
        <begin position="22"/>
        <end position="153"/>
    </location>
</feature>
<comment type="subcellular location">
    <subcellularLocation>
        <location evidence="1">Endomembrane system</location>
        <topology evidence="1">Multi-pass membrane protein</topology>
    </subcellularLocation>
</comment>
<feature type="transmembrane region" description="Helical" evidence="6">
    <location>
        <begin position="168"/>
        <end position="187"/>
    </location>
</feature>
<accession>A0ABW8IBC3</accession>
<evidence type="ECO:0000256" key="3">
    <source>
        <dbReference type="ARBA" id="ARBA00022692"/>
    </source>
</evidence>
<feature type="transmembrane region" description="Helical" evidence="6">
    <location>
        <begin position="225"/>
        <end position="246"/>
    </location>
</feature>
<feature type="transmembrane region" description="Helical" evidence="6">
    <location>
        <begin position="21"/>
        <end position="43"/>
    </location>
</feature>
<evidence type="ECO:0000313" key="8">
    <source>
        <dbReference type="EMBL" id="MFK2826799.1"/>
    </source>
</evidence>
<evidence type="ECO:0000256" key="1">
    <source>
        <dbReference type="ARBA" id="ARBA00004127"/>
    </source>
</evidence>
<feature type="transmembrane region" description="Helical" evidence="6">
    <location>
        <begin position="258"/>
        <end position="277"/>
    </location>
</feature>
<feature type="transmembrane region" description="Helical" evidence="6">
    <location>
        <begin position="283"/>
        <end position="301"/>
    </location>
</feature>
<keyword evidence="4 6" id="KW-1133">Transmembrane helix</keyword>
<evidence type="ECO:0000256" key="2">
    <source>
        <dbReference type="ARBA" id="ARBA00007362"/>
    </source>
</evidence>
<dbReference type="InterPro" id="IPR000620">
    <property type="entry name" value="EamA_dom"/>
</dbReference>
<comment type="similarity">
    <text evidence="2">Belongs to the EamA transporter family.</text>
</comment>
<feature type="transmembrane region" description="Helical" evidence="6">
    <location>
        <begin position="49"/>
        <end position="68"/>
    </location>
</feature>
<keyword evidence="9" id="KW-1185">Reference proteome</keyword>
<feature type="transmembrane region" description="Helical" evidence="6">
    <location>
        <begin position="137"/>
        <end position="162"/>
    </location>
</feature>
<dbReference type="InterPro" id="IPR037185">
    <property type="entry name" value="EmrE-like"/>
</dbReference>